<dbReference type="RefSeq" id="WP_006996735.1">
    <property type="nucleotide sequence ID" value="NZ_CH724130.1"/>
</dbReference>
<comment type="caution">
    <text evidence="1">The sequence shown here is derived from an EMBL/GenBank/DDBJ whole genome shotgun (WGS) entry which is preliminary data.</text>
</comment>
<proteinExistence type="predicted"/>
<protein>
    <submittedName>
        <fullName evidence="1">Uncharacterized protein</fullName>
    </submittedName>
</protein>
<dbReference type="AlphaFoldDB" id="Q1UZP3"/>
<reference evidence="1 2" key="1">
    <citation type="submission" date="2006-04" db="EMBL/GenBank/DDBJ databases">
        <authorList>
            <person name="Giovannoni S.J."/>
            <person name="Cho J.-C."/>
            <person name="Ferriera S."/>
            <person name="Johnson J."/>
            <person name="Kravitz S."/>
            <person name="Halpern A."/>
            <person name="Remington K."/>
            <person name="Beeson K."/>
            <person name="Tran B."/>
            <person name="Rogers Y.-H."/>
            <person name="Friedman R."/>
            <person name="Venter J.C."/>
        </authorList>
    </citation>
    <scope>NUCLEOTIDE SEQUENCE [LARGE SCALE GENOMIC DNA]</scope>
    <source>
        <strain evidence="1 2">HTCC1002</strain>
    </source>
</reference>
<accession>Q1UZP3</accession>
<evidence type="ECO:0000313" key="2">
    <source>
        <dbReference type="Proteomes" id="UP000005306"/>
    </source>
</evidence>
<dbReference type="HOGENOM" id="CLU_1406483_0_0_5"/>
<dbReference type="Proteomes" id="UP000005306">
    <property type="component" value="Unassembled WGS sequence"/>
</dbReference>
<organism evidence="1 2">
    <name type="scientific">Pelagibacter ubique (strain HTCC1002)</name>
    <dbReference type="NCBI Taxonomy" id="314261"/>
    <lineage>
        <taxon>Bacteria</taxon>
        <taxon>Pseudomonadati</taxon>
        <taxon>Pseudomonadota</taxon>
        <taxon>Alphaproteobacteria</taxon>
        <taxon>Candidatus Pelagibacterales</taxon>
        <taxon>Candidatus Pelagibacteraceae</taxon>
        <taxon>Candidatus Pelagibacter</taxon>
    </lineage>
</organism>
<evidence type="ECO:0000313" key="1">
    <source>
        <dbReference type="EMBL" id="EAS84148.1"/>
    </source>
</evidence>
<dbReference type="EMBL" id="AAPV01000002">
    <property type="protein sequence ID" value="EAS84148.1"/>
    <property type="molecule type" value="Genomic_DNA"/>
</dbReference>
<sequence length="193" mass="23043">MTNWIKSLTDQAQKENWCATPFCTTCGSEVFRSSLIKKCFQNNNLTFPDKIKPSRRSKNFIIIDLFEDDLKFCIKTISKELANLKAEDLNKIDTQALRVIFLEIYSENYKRLIQDILGDSPAGYYLKSMEAHSKKLNEQRRKHEINNSPKLLEENRRRKKEFKAKAHAKRIIKYNKFSLIKKYWFRFKDMMKK</sequence>
<gene>
    <name evidence="1" type="ORF">PU1002_00460</name>
</gene>
<name>Q1UZP3_PELU1</name>